<gene>
    <name evidence="1" type="ORF">IPA_06440</name>
</gene>
<dbReference type="EMBL" id="CP006868">
    <property type="protein sequence ID" value="UXD22582.1"/>
    <property type="molecule type" value="Genomic_DNA"/>
</dbReference>
<dbReference type="Gene3D" id="3.30.1860.10">
    <property type="entry name" value="uncharacterized conserved protein from methanopyrus kandleri domain like"/>
    <property type="match status" value="1"/>
</dbReference>
<sequence>MFWVRVHDLGEHVFVTVVDKELLGKRFKEGDIILDINEDFFKGELLDEELALARMEAATSLYVIGKRAVKLAVEGEFIHPAAIKKVEGVPYAQMLLLYA</sequence>
<dbReference type="Pfam" id="PF04242">
    <property type="entry name" value="DUF424"/>
    <property type="match status" value="1"/>
</dbReference>
<protein>
    <recommendedName>
        <fullName evidence="3">DUF424 domain-containing protein</fullName>
    </recommendedName>
</protein>
<keyword evidence="2" id="KW-1185">Reference proteome</keyword>
<dbReference type="KEGG" id="ipc:IPA_06440"/>
<dbReference type="AlphaFoldDB" id="A0A977KBF4"/>
<accession>A0A977KBF4</accession>
<dbReference type="Proteomes" id="UP001063698">
    <property type="component" value="Chromosome"/>
</dbReference>
<organism evidence="1 2">
    <name type="scientific">Ignicoccus pacificus DSM 13166</name>
    <dbReference type="NCBI Taxonomy" id="940294"/>
    <lineage>
        <taxon>Archaea</taxon>
        <taxon>Thermoproteota</taxon>
        <taxon>Thermoprotei</taxon>
        <taxon>Desulfurococcales</taxon>
        <taxon>Desulfurococcaceae</taxon>
        <taxon>Ignicoccus</taxon>
    </lineage>
</organism>
<reference evidence="1" key="1">
    <citation type="submission" date="2013-11" db="EMBL/GenBank/DDBJ databases">
        <title>Comparative genomics of Ignicoccus.</title>
        <authorList>
            <person name="Podar M."/>
        </authorList>
    </citation>
    <scope>NUCLEOTIDE SEQUENCE</scope>
    <source>
        <strain evidence="1">DSM 13166</strain>
    </source>
</reference>
<name>A0A977KBF4_9CREN</name>
<evidence type="ECO:0000313" key="2">
    <source>
        <dbReference type="Proteomes" id="UP001063698"/>
    </source>
</evidence>
<dbReference type="InterPro" id="IPR007355">
    <property type="entry name" value="DUF424"/>
</dbReference>
<evidence type="ECO:0000313" key="1">
    <source>
        <dbReference type="EMBL" id="UXD22582.1"/>
    </source>
</evidence>
<proteinExistence type="predicted"/>
<evidence type="ECO:0008006" key="3">
    <source>
        <dbReference type="Google" id="ProtNLM"/>
    </source>
</evidence>